<dbReference type="EMBL" id="CADCTW010000251">
    <property type="protein sequence ID" value="CAA9372024.1"/>
    <property type="molecule type" value="Genomic_DNA"/>
</dbReference>
<evidence type="ECO:0000259" key="2">
    <source>
        <dbReference type="Pfam" id="PF19313"/>
    </source>
</evidence>
<keyword evidence="1" id="KW-0732">Signal</keyword>
<evidence type="ECO:0000313" key="3">
    <source>
        <dbReference type="EMBL" id="CAA9372024.1"/>
    </source>
</evidence>
<feature type="domain" description="DUF5916" evidence="2">
    <location>
        <begin position="255"/>
        <end position="888"/>
    </location>
</feature>
<dbReference type="CDD" id="cd09618">
    <property type="entry name" value="CBM9_like_2"/>
    <property type="match status" value="1"/>
</dbReference>
<organism evidence="3">
    <name type="scientific">uncultured Gemmatimonadota bacterium</name>
    <dbReference type="NCBI Taxonomy" id="203437"/>
    <lineage>
        <taxon>Bacteria</taxon>
        <taxon>Pseudomonadati</taxon>
        <taxon>Gemmatimonadota</taxon>
        <taxon>environmental samples</taxon>
    </lineage>
</organism>
<dbReference type="SUPFAM" id="SSF49344">
    <property type="entry name" value="CBD9-like"/>
    <property type="match status" value="1"/>
</dbReference>
<protein>
    <submittedName>
        <fullName evidence="3">CBM9</fullName>
    </submittedName>
</protein>
<name>A0A6J4MXT0_9BACT</name>
<feature type="signal peptide" evidence="1">
    <location>
        <begin position="1"/>
        <end position="20"/>
    </location>
</feature>
<sequence>MKSLLVLACAALALAPGASAQTQADSARALRDSARTQRDSVRPQQRKQARAVRVVGAAPVLDGRLDDAAWAAAPILSDFVQKQPKEGAEPTERTEVRFVYDADALYVGARMYKKNPASIQAPVSRRDDGNQAEHLWISLDTYLDRRTAYSFGVTAAGTRIDWYHPSDDENDTDVSFDPVWTARSARDSLGWTAEMRIPFSQLRFAAGSAQTWGLNIDRWDPATKEDVFWIPIPSQERAWASRFGDLTGIEGVRPSRRVELMPYVAAGGTFHAAPGSGNPFDDGSTLDARVGGDVKMGLGPSLTLEATVNPDFGQVEADPAEVNLSAFETFFAERRPFFIEGSQLLEGRGPTYFYSRRIGAAPSGGADGDYVDFPGTSTILGAGKLTGRLRNGTSIGALAAVTGAEHARTFSAEDGRIQRIPVAPVTAFGVMRAQRQFGAAQSTAGVSFTGTARDLDAGEPLGQLLHRQAFAGGADWNLRFRGGEYSVNGYLGFSHVAGDTAALLNTQLSSARYFNRPDADHLTLDPRRTGLAGWTGSLGAARNSGRHWLWDASLSATSPGFEVNDAGAQGTADDVFGFARVRYRETKPGPLLRSYSVSLSTENLWNFGGVRNFSALRSDTRLTFKNYWETLLTGWVDLRSRSDDLTRGGPLMGTGQAWVTIVDVFNNSASRTRLRGRVYYGESELGERTYRLLSSYSIRPSPRWRFSVTPNYLRSTNPRQYVTTRAGGREETFGRRYVFSTIDRSTFTTQFRLTYSFTPDLSLEGYAEPFAASGSYKGFGELPAPGSRELRRYGTDGTQVDTLTDGTLRVTDGTQQFSLSPRDFNVRSFRSNAVLRWEWRPGSTLFAVWQQDRFARERQGSIVGPRDLLETLDAAGDNILALKISYWLPLR</sequence>
<gene>
    <name evidence="3" type="ORF">AVDCRST_MAG68-5613</name>
</gene>
<feature type="chain" id="PRO_5026948240" evidence="1">
    <location>
        <begin position="21"/>
        <end position="891"/>
    </location>
</feature>
<dbReference type="Gene3D" id="2.60.40.1190">
    <property type="match status" value="1"/>
</dbReference>
<reference evidence="3" key="1">
    <citation type="submission" date="2020-02" db="EMBL/GenBank/DDBJ databases">
        <authorList>
            <person name="Meier V. D."/>
        </authorList>
    </citation>
    <scope>NUCLEOTIDE SEQUENCE</scope>
    <source>
        <strain evidence="3">AVDCRST_MAG68</strain>
    </source>
</reference>
<dbReference type="InterPro" id="IPR045670">
    <property type="entry name" value="DUF5916"/>
</dbReference>
<dbReference type="AlphaFoldDB" id="A0A6J4MXT0"/>
<dbReference type="Pfam" id="PF19313">
    <property type="entry name" value="DUF5916"/>
    <property type="match status" value="1"/>
</dbReference>
<accession>A0A6J4MXT0</accession>
<proteinExistence type="predicted"/>
<evidence type="ECO:0000256" key="1">
    <source>
        <dbReference type="SAM" id="SignalP"/>
    </source>
</evidence>